<gene>
    <name evidence="2" type="ORF">SCLCIDRAFT_26404</name>
</gene>
<organism evidence="2 3">
    <name type="scientific">Scleroderma citrinum Foug A</name>
    <dbReference type="NCBI Taxonomy" id="1036808"/>
    <lineage>
        <taxon>Eukaryota</taxon>
        <taxon>Fungi</taxon>
        <taxon>Dikarya</taxon>
        <taxon>Basidiomycota</taxon>
        <taxon>Agaricomycotina</taxon>
        <taxon>Agaricomycetes</taxon>
        <taxon>Agaricomycetidae</taxon>
        <taxon>Boletales</taxon>
        <taxon>Sclerodermatineae</taxon>
        <taxon>Sclerodermataceae</taxon>
        <taxon>Scleroderma</taxon>
    </lineage>
</organism>
<sequence>MDSEDGDHLVKQATALVKDKADSDDDITAIRAQCTGKAKQLICHVPASYEFTTPPPEESSGSASTTSATLPTSASSTSLLTSMASTSVSAMFSTAGAAEDSDISPPPSDNKLVDGPLMHKGTDPTLPNIASTSACTANTMPSATGNLTTGLAKSKKKGSAGKKTHSCKNGF</sequence>
<dbReference type="EMBL" id="KN822059">
    <property type="protein sequence ID" value="KIM60716.1"/>
    <property type="molecule type" value="Genomic_DNA"/>
</dbReference>
<reference evidence="2 3" key="1">
    <citation type="submission" date="2014-04" db="EMBL/GenBank/DDBJ databases">
        <authorList>
            <consortium name="DOE Joint Genome Institute"/>
            <person name="Kuo A."/>
            <person name="Kohler A."/>
            <person name="Nagy L.G."/>
            <person name="Floudas D."/>
            <person name="Copeland A."/>
            <person name="Barry K.W."/>
            <person name="Cichocki N."/>
            <person name="Veneault-Fourrey C."/>
            <person name="LaButti K."/>
            <person name="Lindquist E.A."/>
            <person name="Lipzen A."/>
            <person name="Lundell T."/>
            <person name="Morin E."/>
            <person name="Murat C."/>
            <person name="Sun H."/>
            <person name="Tunlid A."/>
            <person name="Henrissat B."/>
            <person name="Grigoriev I.V."/>
            <person name="Hibbett D.S."/>
            <person name="Martin F."/>
            <person name="Nordberg H.P."/>
            <person name="Cantor M.N."/>
            <person name="Hua S.X."/>
        </authorList>
    </citation>
    <scope>NUCLEOTIDE SEQUENCE [LARGE SCALE GENOMIC DNA]</scope>
    <source>
        <strain evidence="2 3">Foug A</strain>
    </source>
</reference>
<protein>
    <submittedName>
        <fullName evidence="2">Uncharacterized protein</fullName>
    </submittedName>
</protein>
<feature type="region of interest" description="Disordered" evidence="1">
    <location>
        <begin position="49"/>
        <end position="77"/>
    </location>
</feature>
<evidence type="ECO:0000313" key="2">
    <source>
        <dbReference type="EMBL" id="KIM60716.1"/>
    </source>
</evidence>
<feature type="compositionally biased region" description="Low complexity" evidence="1">
    <location>
        <begin position="58"/>
        <end position="77"/>
    </location>
</feature>
<dbReference type="HOGENOM" id="CLU_1563797_0_0_1"/>
<dbReference type="Proteomes" id="UP000053989">
    <property type="component" value="Unassembled WGS sequence"/>
</dbReference>
<evidence type="ECO:0000313" key="3">
    <source>
        <dbReference type="Proteomes" id="UP000053989"/>
    </source>
</evidence>
<accession>A0A0C3DXV4</accession>
<proteinExistence type="predicted"/>
<evidence type="ECO:0000256" key="1">
    <source>
        <dbReference type="SAM" id="MobiDB-lite"/>
    </source>
</evidence>
<feature type="region of interest" description="Disordered" evidence="1">
    <location>
        <begin position="93"/>
        <end position="115"/>
    </location>
</feature>
<feature type="compositionally biased region" description="Basic residues" evidence="1">
    <location>
        <begin position="153"/>
        <end position="171"/>
    </location>
</feature>
<dbReference type="AlphaFoldDB" id="A0A0C3DXV4"/>
<dbReference type="InParanoid" id="A0A0C3DXV4"/>
<keyword evidence="3" id="KW-1185">Reference proteome</keyword>
<name>A0A0C3DXV4_9AGAM</name>
<reference evidence="3" key="2">
    <citation type="submission" date="2015-01" db="EMBL/GenBank/DDBJ databases">
        <title>Evolutionary Origins and Diversification of the Mycorrhizal Mutualists.</title>
        <authorList>
            <consortium name="DOE Joint Genome Institute"/>
            <consortium name="Mycorrhizal Genomics Consortium"/>
            <person name="Kohler A."/>
            <person name="Kuo A."/>
            <person name="Nagy L.G."/>
            <person name="Floudas D."/>
            <person name="Copeland A."/>
            <person name="Barry K.W."/>
            <person name="Cichocki N."/>
            <person name="Veneault-Fourrey C."/>
            <person name="LaButti K."/>
            <person name="Lindquist E.A."/>
            <person name="Lipzen A."/>
            <person name="Lundell T."/>
            <person name="Morin E."/>
            <person name="Murat C."/>
            <person name="Riley R."/>
            <person name="Ohm R."/>
            <person name="Sun H."/>
            <person name="Tunlid A."/>
            <person name="Henrissat B."/>
            <person name="Grigoriev I.V."/>
            <person name="Hibbett D.S."/>
            <person name="Martin F."/>
        </authorList>
    </citation>
    <scope>NUCLEOTIDE SEQUENCE [LARGE SCALE GENOMIC DNA]</scope>
    <source>
        <strain evidence="3">Foug A</strain>
    </source>
</reference>
<feature type="region of interest" description="Disordered" evidence="1">
    <location>
        <begin position="142"/>
        <end position="171"/>
    </location>
</feature>